<organism evidence="1 2">
    <name type="scientific">Nyssa sinensis</name>
    <dbReference type="NCBI Taxonomy" id="561372"/>
    <lineage>
        <taxon>Eukaryota</taxon>
        <taxon>Viridiplantae</taxon>
        <taxon>Streptophyta</taxon>
        <taxon>Embryophyta</taxon>
        <taxon>Tracheophyta</taxon>
        <taxon>Spermatophyta</taxon>
        <taxon>Magnoliopsida</taxon>
        <taxon>eudicotyledons</taxon>
        <taxon>Gunneridae</taxon>
        <taxon>Pentapetalae</taxon>
        <taxon>asterids</taxon>
        <taxon>Cornales</taxon>
        <taxon>Nyssaceae</taxon>
        <taxon>Nyssa</taxon>
    </lineage>
</organism>
<accession>A0A5J5B791</accession>
<protein>
    <submittedName>
        <fullName evidence="1">Uncharacterized protein</fullName>
    </submittedName>
</protein>
<sequence length="70" mass="8347">MTYSGTSYQHGVIEMIRLRIVENRDAGEEERKERDLLKKGCQSLFAPLYSFIYTPSNKRHKYHLIQKSKR</sequence>
<evidence type="ECO:0000313" key="2">
    <source>
        <dbReference type="Proteomes" id="UP000325577"/>
    </source>
</evidence>
<dbReference type="EMBL" id="CM018038">
    <property type="protein sequence ID" value="KAA8538206.1"/>
    <property type="molecule type" value="Genomic_DNA"/>
</dbReference>
<reference evidence="1 2" key="1">
    <citation type="submission" date="2019-09" db="EMBL/GenBank/DDBJ databases">
        <title>A chromosome-level genome assembly of the Chinese tupelo Nyssa sinensis.</title>
        <authorList>
            <person name="Yang X."/>
            <person name="Kang M."/>
            <person name="Yang Y."/>
            <person name="Xiong H."/>
            <person name="Wang M."/>
            <person name="Zhang Z."/>
            <person name="Wang Z."/>
            <person name="Wu H."/>
            <person name="Ma T."/>
            <person name="Liu J."/>
            <person name="Xi Z."/>
        </authorList>
    </citation>
    <scope>NUCLEOTIDE SEQUENCE [LARGE SCALE GENOMIC DNA]</scope>
    <source>
        <strain evidence="1">J267</strain>
        <tissue evidence="1">Leaf</tissue>
    </source>
</reference>
<gene>
    <name evidence="1" type="ORF">F0562_027971</name>
</gene>
<keyword evidence="2" id="KW-1185">Reference proteome</keyword>
<proteinExistence type="predicted"/>
<evidence type="ECO:0000313" key="1">
    <source>
        <dbReference type="EMBL" id="KAA8538206.1"/>
    </source>
</evidence>
<name>A0A5J5B791_9ASTE</name>
<dbReference type="AlphaFoldDB" id="A0A5J5B791"/>
<dbReference type="Proteomes" id="UP000325577">
    <property type="component" value="Linkage Group LG15"/>
</dbReference>